<dbReference type="InterPro" id="IPR004045">
    <property type="entry name" value="Glutathione_S-Trfase_N"/>
</dbReference>
<dbReference type="GO" id="GO:0004364">
    <property type="term" value="F:glutathione transferase activity"/>
    <property type="evidence" value="ECO:0007669"/>
    <property type="project" value="TreeGrafter"/>
</dbReference>
<dbReference type="Pfam" id="PF00043">
    <property type="entry name" value="GST_C"/>
    <property type="match status" value="1"/>
</dbReference>
<gene>
    <name evidence="4" type="ORF">H8B19_15605</name>
</gene>
<dbReference type="EMBL" id="JACNEP010000016">
    <property type="protein sequence ID" value="MBC3767306.1"/>
    <property type="molecule type" value="Genomic_DNA"/>
</dbReference>
<accession>A0A8J6IXR2</accession>
<dbReference type="SFLD" id="SFLDG00358">
    <property type="entry name" value="Main_(cytGST)"/>
    <property type="match status" value="1"/>
</dbReference>
<proteinExistence type="predicted"/>
<organism evidence="4 5">
    <name type="scientific">Neptunicella marina</name>
    <dbReference type="NCBI Taxonomy" id="2125989"/>
    <lineage>
        <taxon>Bacteria</taxon>
        <taxon>Pseudomonadati</taxon>
        <taxon>Pseudomonadota</taxon>
        <taxon>Gammaproteobacteria</taxon>
        <taxon>Alteromonadales</taxon>
        <taxon>Alteromonadaceae</taxon>
        <taxon>Neptunicella</taxon>
    </lineage>
</organism>
<keyword evidence="5" id="KW-1185">Reference proteome</keyword>
<comment type="caution">
    <text evidence="4">The sequence shown here is derived from an EMBL/GenBank/DDBJ whole genome shotgun (WGS) entry which is preliminary data.</text>
</comment>
<dbReference type="InterPro" id="IPR036282">
    <property type="entry name" value="Glutathione-S-Trfase_C_sf"/>
</dbReference>
<dbReference type="PANTHER" id="PTHR43969">
    <property type="entry name" value="GLUTATHIONE S TRANSFERASE D10, ISOFORM A-RELATED"/>
    <property type="match status" value="1"/>
</dbReference>
<dbReference type="SUPFAM" id="SSF47616">
    <property type="entry name" value="GST C-terminal domain-like"/>
    <property type="match status" value="1"/>
</dbReference>
<dbReference type="PROSITE" id="PS50405">
    <property type="entry name" value="GST_CTER"/>
    <property type="match status" value="1"/>
</dbReference>
<feature type="domain" description="GST N-terminal" evidence="2">
    <location>
        <begin position="2"/>
        <end position="83"/>
    </location>
</feature>
<reference evidence="4" key="1">
    <citation type="journal article" date="2018" name="Int. J. Syst. Evol. Microbiol.">
        <title>Neptunicella marina gen. nov., sp. nov., isolated from surface seawater.</title>
        <authorList>
            <person name="Liu X."/>
            <person name="Lai Q."/>
            <person name="Du Y."/>
            <person name="Zhang X."/>
            <person name="Liu Z."/>
            <person name="Sun F."/>
            <person name="Shao Z."/>
        </authorList>
    </citation>
    <scope>NUCLEOTIDE SEQUENCE</scope>
    <source>
        <strain evidence="4">S27-2</strain>
    </source>
</reference>
<evidence type="ECO:0000259" key="3">
    <source>
        <dbReference type="PROSITE" id="PS50405"/>
    </source>
</evidence>
<dbReference type="PROSITE" id="PS50404">
    <property type="entry name" value="GST_NTER"/>
    <property type="match status" value="1"/>
</dbReference>
<reference evidence="4" key="2">
    <citation type="submission" date="2020-08" db="EMBL/GenBank/DDBJ databases">
        <authorList>
            <person name="Lai Q."/>
        </authorList>
    </citation>
    <scope>NUCLEOTIDE SEQUENCE</scope>
    <source>
        <strain evidence="4">S27-2</strain>
    </source>
</reference>
<dbReference type="InterPro" id="IPR010987">
    <property type="entry name" value="Glutathione-S-Trfase_C-like"/>
</dbReference>
<dbReference type="SUPFAM" id="SSF52833">
    <property type="entry name" value="Thioredoxin-like"/>
    <property type="match status" value="1"/>
</dbReference>
<dbReference type="Gene3D" id="3.40.30.10">
    <property type="entry name" value="Glutaredoxin"/>
    <property type="match status" value="1"/>
</dbReference>
<dbReference type="Pfam" id="PF13417">
    <property type="entry name" value="GST_N_3"/>
    <property type="match status" value="1"/>
</dbReference>
<feature type="domain" description="GST C-terminal" evidence="3">
    <location>
        <begin position="89"/>
        <end position="207"/>
    </location>
</feature>
<evidence type="ECO:0000313" key="4">
    <source>
        <dbReference type="EMBL" id="MBC3767306.1"/>
    </source>
</evidence>
<evidence type="ECO:0000256" key="1">
    <source>
        <dbReference type="ARBA" id="ARBA00011738"/>
    </source>
</evidence>
<dbReference type="SFLD" id="SFLDS00019">
    <property type="entry name" value="Glutathione_Transferase_(cytos"/>
    <property type="match status" value="1"/>
</dbReference>
<comment type="subunit">
    <text evidence="1">Homodimer.</text>
</comment>
<dbReference type="InterPro" id="IPR004046">
    <property type="entry name" value="GST_C"/>
</dbReference>
<dbReference type="Proteomes" id="UP000601768">
    <property type="component" value="Unassembled WGS sequence"/>
</dbReference>
<dbReference type="AlphaFoldDB" id="A0A8J6IXR2"/>
<dbReference type="PANTHER" id="PTHR43969:SF9">
    <property type="entry name" value="GLUTATHIONE S TRANSFERASE D10, ISOFORM A-RELATED"/>
    <property type="match status" value="1"/>
</dbReference>
<dbReference type="RefSeq" id="WP_186507829.1">
    <property type="nucleotide sequence ID" value="NZ_JACNEP010000016.1"/>
</dbReference>
<evidence type="ECO:0000313" key="5">
    <source>
        <dbReference type="Proteomes" id="UP000601768"/>
    </source>
</evidence>
<dbReference type="Gene3D" id="1.20.1050.10">
    <property type="match status" value="1"/>
</dbReference>
<evidence type="ECO:0000259" key="2">
    <source>
        <dbReference type="PROSITE" id="PS50404"/>
    </source>
</evidence>
<name>A0A8J6IXR2_9ALTE</name>
<sequence>MSLIKLYGHPFSGHTHRVALFLSIIELGYDNMFADLAGEERRQTPFMALNPAGQIPVLVDGQTIIPDSNSILIYLAQTYAKHQDWLPKHPQQFASVNRYLSLASGSLADGSTTVPLFTLFNAPHGAIETNGTSHDYLAFIDSQLENNDWLVASRPTLADITQYSNIVHTSEGKADLSAYSNIKHWLHNVESLRGFIPVQDSAVGLAA</sequence>
<dbReference type="InterPro" id="IPR040079">
    <property type="entry name" value="Glutathione_S-Trfase"/>
</dbReference>
<protein>
    <submittedName>
        <fullName evidence="4">Glutathione S-transferase family protein</fullName>
    </submittedName>
</protein>
<dbReference type="GO" id="GO:0006749">
    <property type="term" value="P:glutathione metabolic process"/>
    <property type="evidence" value="ECO:0007669"/>
    <property type="project" value="TreeGrafter"/>
</dbReference>
<dbReference type="InterPro" id="IPR036249">
    <property type="entry name" value="Thioredoxin-like_sf"/>
</dbReference>